<dbReference type="AlphaFoldDB" id="A0A2S4MIZ5"/>
<accession>A0A2S4MIZ5</accession>
<comment type="caution">
    <text evidence="1">The sequence shown here is derived from an EMBL/GenBank/DDBJ whole genome shotgun (WGS) entry which is preliminary data.</text>
</comment>
<organism evidence="1 2">
    <name type="scientific">Paraburkholderia eburnea</name>
    <dbReference type="NCBI Taxonomy" id="1189126"/>
    <lineage>
        <taxon>Bacteria</taxon>
        <taxon>Pseudomonadati</taxon>
        <taxon>Pseudomonadota</taxon>
        <taxon>Betaproteobacteria</taxon>
        <taxon>Burkholderiales</taxon>
        <taxon>Burkholderiaceae</taxon>
        <taxon>Paraburkholderia</taxon>
    </lineage>
</organism>
<dbReference type="EMBL" id="PQGA01000002">
    <property type="protein sequence ID" value="POR54716.1"/>
    <property type="molecule type" value="Genomic_DNA"/>
</dbReference>
<dbReference type="RefSeq" id="WP_146055209.1">
    <property type="nucleotide sequence ID" value="NZ_PQGA01000002.1"/>
</dbReference>
<gene>
    <name evidence="1" type="ORF">B0G62_102324</name>
</gene>
<name>A0A2S4MIZ5_9BURK</name>
<protein>
    <submittedName>
        <fullName evidence="1">Uncharacterized protein</fullName>
    </submittedName>
</protein>
<proteinExistence type="predicted"/>
<evidence type="ECO:0000313" key="1">
    <source>
        <dbReference type="EMBL" id="POR54716.1"/>
    </source>
</evidence>
<dbReference type="Proteomes" id="UP000237381">
    <property type="component" value="Unassembled WGS sequence"/>
</dbReference>
<reference evidence="1 2" key="1">
    <citation type="submission" date="2018-01" db="EMBL/GenBank/DDBJ databases">
        <title>Genomic Encyclopedia of Type Strains, Phase III (KMG-III): the genomes of soil and plant-associated and newly described type strains.</title>
        <authorList>
            <person name="Whitman W."/>
        </authorList>
    </citation>
    <scope>NUCLEOTIDE SEQUENCE [LARGE SCALE GENOMIC DNA]</scope>
    <source>
        <strain evidence="1 2">JCM 18070</strain>
    </source>
</reference>
<sequence>MQEVGGKGTWGDSYFIVKAGTAVRADHPAGQQIGGQSYPVGVAGTLDANRNLLVRIAYRKGSKYTTTWIDGGDNAPPVLLTASDGEADANYEYEMYGIARKLYPSCPSAWMAFVSPARE</sequence>
<evidence type="ECO:0000313" key="2">
    <source>
        <dbReference type="Proteomes" id="UP000237381"/>
    </source>
</evidence>
<keyword evidence="2" id="KW-1185">Reference proteome</keyword>